<accession>A0ABR8PY98</accession>
<dbReference type="Proteomes" id="UP000627781">
    <property type="component" value="Unassembled WGS sequence"/>
</dbReference>
<protein>
    <submittedName>
        <fullName evidence="2">YcxB family protein</fullName>
    </submittedName>
</protein>
<proteinExistence type="predicted"/>
<dbReference type="InterPro" id="IPR025588">
    <property type="entry name" value="YcxB-like_C"/>
</dbReference>
<gene>
    <name evidence="2" type="ORF">H9661_17475</name>
</gene>
<sequence length="117" mass="13531">MIILITIVGGGILDLIAYYNLIEKEIRKLQKAGGYFCEHTIKMNEEGVREITSYNDTLSKWKAINSVTENKDYIYVIFSNSSFHVIPKRAFNSIEEANEFYDKSVILWKENRISGDL</sequence>
<comment type="caution">
    <text evidence="2">The sequence shown here is derived from an EMBL/GenBank/DDBJ whole genome shotgun (WGS) entry which is preliminary data.</text>
</comment>
<organism evidence="2 3">
    <name type="scientific">Clostridium cibarium</name>
    <dbReference type="NCBI Taxonomy" id="2762247"/>
    <lineage>
        <taxon>Bacteria</taxon>
        <taxon>Bacillati</taxon>
        <taxon>Bacillota</taxon>
        <taxon>Clostridia</taxon>
        <taxon>Eubacteriales</taxon>
        <taxon>Clostridiaceae</taxon>
        <taxon>Clostridium</taxon>
    </lineage>
</organism>
<evidence type="ECO:0000313" key="3">
    <source>
        <dbReference type="Proteomes" id="UP000627781"/>
    </source>
</evidence>
<feature type="domain" description="YcxB-like C-terminal" evidence="1">
    <location>
        <begin position="44"/>
        <end position="101"/>
    </location>
</feature>
<keyword evidence="3" id="KW-1185">Reference proteome</keyword>
<dbReference type="EMBL" id="JACSRA010000036">
    <property type="protein sequence ID" value="MBD7913144.1"/>
    <property type="molecule type" value="Genomic_DNA"/>
</dbReference>
<name>A0ABR8PY98_9CLOT</name>
<evidence type="ECO:0000259" key="1">
    <source>
        <dbReference type="Pfam" id="PF14317"/>
    </source>
</evidence>
<evidence type="ECO:0000313" key="2">
    <source>
        <dbReference type="EMBL" id="MBD7913144.1"/>
    </source>
</evidence>
<dbReference type="RefSeq" id="WP_191770042.1">
    <property type="nucleotide sequence ID" value="NZ_JACSRA010000036.1"/>
</dbReference>
<dbReference type="Pfam" id="PF14317">
    <property type="entry name" value="YcxB"/>
    <property type="match status" value="1"/>
</dbReference>
<reference evidence="2 3" key="1">
    <citation type="submission" date="2020-08" db="EMBL/GenBank/DDBJ databases">
        <title>A Genomic Blueprint of the Chicken Gut Microbiome.</title>
        <authorList>
            <person name="Gilroy R."/>
            <person name="Ravi A."/>
            <person name="Getino M."/>
            <person name="Pursley I."/>
            <person name="Horton D.L."/>
            <person name="Alikhan N.-F."/>
            <person name="Baker D."/>
            <person name="Gharbi K."/>
            <person name="Hall N."/>
            <person name="Watson M."/>
            <person name="Adriaenssens E.M."/>
            <person name="Foster-Nyarko E."/>
            <person name="Jarju S."/>
            <person name="Secka A."/>
            <person name="Antonio M."/>
            <person name="Oren A."/>
            <person name="Chaudhuri R."/>
            <person name="La Ragione R.M."/>
            <person name="Hildebrand F."/>
            <person name="Pallen M.J."/>
        </authorList>
    </citation>
    <scope>NUCLEOTIDE SEQUENCE [LARGE SCALE GENOMIC DNA]</scope>
    <source>
        <strain evidence="2 3">Sa3CVN1</strain>
    </source>
</reference>